<dbReference type="AlphaFoldDB" id="A0A8S1HVE6"/>
<accession>A0A8S1HVE6</accession>
<dbReference type="Proteomes" id="UP000835052">
    <property type="component" value="Unassembled WGS sequence"/>
</dbReference>
<evidence type="ECO:0000313" key="1">
    <source>
        <dbReference type="EMBL" id="CAD6199311.1"/>
    </source>
</evidence>
<dbReference type="EMBL" id="CAJGYM010000166">
    <property type="protein sequence ID" value="CAD6199311.1"/>
    <property type="molecule type" value="Genomic_DNA"/>
</dbReference>
<sequence length="129" mass="14921">MTRSPENNEILTHSYSSFYLYSNSDAFFFELNLPLDFTFDFHLDFYLHYYLHHYGHSYNPSFIVYSPTTLHAECTLPNPLCVPLIAVYLINRLDSYMADTYPTIFECSDGAILFHGFPTTGIFCVIACP</sequence>
<protein>
    <submittedName>
        <fullName evidence="1">Uncharacterized protein</fullName>
    </submittedName>
</protein>
<organism evidence="1 2">
    <name type="scientific">Caenorhabditis auriculariae</name>
    <dbReference type="NCBI Taxonomy" id="2777116"/>
    <lineage>
        <taxon>Eukaryota</taxon>
        <taxon>Metazoa</taxon>
        <taxon>Ecdysozoa</taxon>
        <taxon>Nematoda</taxon>
        <taxon>Chromadorea</taxon>
        <taxon>Rhabditida</taxon>
        <taxon>Rhabditina</taxon>
        <taxon>Rhabditomorpha</taxon>
        <taxon>Rhabditoidea</taxon>
        <taxon>Rhabditidae</taxon>
        <taxon>Peloderinae</taxon>
        <taxon>Caenorhabditis</taxon>
    </lineage>
</organism>
<reference evidence="1" key="1">
    <citation type="submission" date="2020-10" db="EMBL/GenBank/DDBJ databases">
        <authorList>
            <person name="Kikuchi T."/>
        </authorList>
    </citation>
    <scope>NUCLEOTIDE SEQUENCE</scope>
    <source>
        <strain evidence="1">NKZ352</strain>
    </source>
</reference>
<proteinExistence type="predicted"/>
<name>A0A8S1HVE6_9PELO</name>
<evidence type="ECO:0000313" key="2">
    <source>
        <dbReference type="Proteomes" id="UP000835052"/>
    </source>
</evidence>
<comment type="caution">
    <text evidence="1">The sequence shown here is derived from an EMBL/GenBank/DDBJ whole genome shotgun (WGS) entry which is preliminary data.</text>
</comment>
<gene>
    <name evidence="1" type="ORF">CAUJ_LOCUS15214</name>
</gene>
<keyword evidence="2" id="KW-1185">Reference proteome</keyword>